<name>A0ABQ1LZV4_9BACT</name>
<organism evidence="2 3">
    <name type="scientific">Marivirga lumbricoides</name>
    <dbReference type="NCBI Taxonomy" id="1046115"/>
    <lineage>
        <taxon>Bacteria</taxon>
        <taxon>Pseudomonadati</taxon>
        <taxon>Bacteroidota</taxon>
        <taxon>Cytophagia</taxon>
        <taxon>Cytophagales</taxon>
        <taxon>Marivirgaceae</taxon>
        <taxon>Marivirga</taxon>
    </lineage>
</organism>
<proteinExistence type="predicted"/>
<accession>A0ABQ1LZV4</accession>
<dbReference type="RefSeq" id="WP_188462378.1">
    <property type="nucleotide sequence ID" value="NZ_BAABHU010000005.1"/>
</dbReference>
<gene>
    <name evidence="2" type="ORF">GCM10011506_17280</name>
</gene>
<sequence>MKKLLLTPLFLAILLVSCTDEDQSAEFVPINSNNTLNCELEIDSTTLVAICLDGIDSAGANEVIIFASSFYSANDDPSTCEFLWNIESGRMQILNVEKAIEGKIAKSIATIQFNEDFSGNGLIEVDAINKSGSGFATHSIVLSSD</sequence>
<comment type="caution">
    <text evidence="2">The sequence shown here is derived from an EMBL/GenBank/DDBJ whole genome shotgun (WGS) entry which is preliminary data.</text>
</comment>
<evidence type="ECO:0008006" key="4">
    <source>
        <dbReference type="Google" id="ProtNLM"/>
    </source>
</evidence>
<feature type="chain" id="PRO_5047517622" description="Lipoprotein" evidence="1">
    <location>
        <begin position="19"/>
        <end position="145"/>
    </location>
</feature>
<protein>
    <recommendedName>
        <fullName evidence="4">Lipoprotein</fullName>
    </recommendedName>
</protein>
<dbReference type="EMBL" id="BMEC01000005">
    <property type="protein sequence ID" value="GGC32348.1"/>
    <property type="molecule type" value="Genomic_DNA"/>
</dbReference>
<dbReference type="PROSITE" id="PS51257">
    <property type="entry name" value="PROKAR_LIPOPROTEIN"/>
    <property type="match status" value="1"/>
</dbReference>
<dbReference type="Proteomes" id="UP000636010">
    <property type="component" value="Unassembled WGS sequence"/>
</dbReference>
<keyword evidence="3" id="KW-1185">Reference proteome</keyword>
<evidence type="ECO:0000256" key="1">
    <source>
        <dbReference type="SAM" id="SignalP"/>
    </source>
</evidence>
<evidence type="ECO:0000313" key="2">
    <source>
        <dbReference type="EMBL" id="GGC32348.1"/>
    </source>
</evidence>
<feature type="signal peptide" evidence="1">
    <location>
        <begin position="1"/>
        <end position="18"/>
    </location>
</feature>
<reference evidence="3" key="1">
    <citation type="journal article" date="2019" name="Int. J. Syst. Evol. Microbiol.">
        <title>The Global Catalogue of Microorganisms (GCM) 10K type strain sequencing project: providing services to taxonomists for standard genome sequencing and annotation.</title>
        <authorList>
            <consortium name="The Broad Institute Genomics Platform"/>
            <consortium name="The Broad Institute Genome Sequencing Center for Infectious Disease"/>
            <person name="Wu L."/>
            <person name="Ma J."/>
        </authorList>
    </citation>
    <scope>NUCLEOTIDE SEQUENCE [LARGE SCALE GENOMIC DNA]</scope>
    <source>
        <strain evidence="3">CGMCC 1.10832</strain>
    </source>
</reference>
<keyword evidence="1" id="KW-0732">Signal</keyword>
<evidence type="ECO:0000313" key="3">
    <source>
        <dbReference type="Proteomes" id="UP000636010"/>
    </source>
</evidence>